<sequence>MYGCYPARMSRSYRHTATDAILHA</sequence>
<reference evidence="1" key="1">
    <citation type="submission" date="2014-11" db="EMBL/GenBank/DDBJ databases">
        <authorList>
            <person name="Amaro Gonzalez C."/>
        </authorList>
    </citation>
    <scope>NUCLEOTIDE SEQUENCE</scope>
</reference>
<protein>
    <submittedName>
        <fullName evidence="1">Uncharacterized protein</fullName>
    </submittedName>
</protein>
<evidence type="ECO:0000313" key="1">
    <source>
        <dbReference type="EMBL" id="JAH20887.1"/>
    </source>
</evidence>
<name>A0A0E9QWQ4_ANGAN</name>
<accession>A0A0E9QWQ4</accession>
<reference evidence="1" key="2">
    <citation type="journal article" date="2015" name="Fish Shellfish Immunol.">
        <title>Early steps in the European eel (Anguilla anguilla)-Vibrio vulnificus interaction in the gills: Role of the RtxA13 toxin.</title>
        <authorList>
            <person name="Callol A."/>
            <person name="Pajuelo D."/>
            <person name="Ebbesson L."/>
            <person name="Teles M."/>
            <person name="MacKenzie S."/>
            <person name="Amaro C."/>
        </authorList>
    </citation>
    <scope>NUCLEOTIDE SEQUENCE</scope>
</reference>
<organism evidence="1">
    <name type="scientific">Anguilla anguilla</name>
    <name type="common">European freshwater eel</name>
    <name type="synonym">Muraena anguilla</name>
    <dbReference type="NCBI Taxonomy" id="7936"/>
    <lineage>
        <taxon>Eukaryota</taxon>
        <taxon>Metazoa</taxon>
        <taxon>Chordata</taxon>
        <taxon>Craniata</taxon>
        <taxon>Vertebrata</taxon>
        <taxon>Euteleostomi</taxon>
        <taxon>Actinopterygii</taxon>
        <taxon>Neopterygii</taxon>
        <taxon>Teleostei</taxon>
        <taxon>Anguilliformes</taxon>
        <taxon>Anguillidae</taxon>
        <taxon>Anguilla</taxon>
    </lineage>
</organism>
<proteinExistence type="predicted"/>
<dbReference type="AlphaFoldDB" id="A0A0E9QWQ4"/>
<dbReference type="EMBL" id="GBXM01087690">
    <property type="protein sequence ID" value="JAH20887.1"/>
    <property type="molecule type" value="Transcribed_RNA"/>
</dbReference>